<reference evidence="3" key="1">
    <citation type="submission" date="2022-03" db="EMBL/GenBank/DDBJ databases">
        <authorList>
            <person name="Tunstrom K."/>
        </authorList>
    </citation>
    <scope>NUCLEOTIDE SEQUENCE</scope>
</reference>
<evidence type="ECO:0000256" key="1">
    <source>
        <dbReference type="SAM" id="Coils"/>
    </source>
</evidence>
<name>A0AAU9VD29_EUPED</name>
<dbReference type="Proteomes" id="UP001153954">
    <property type="component" value="Unassembled WGS sequence"/>
</dbReference>
<evidence type="ECO:0000256" key="2">
    <source>
        <dbReference type="SAM" id="MobiDB-lite"/>
    </source>
</evidence>
<feature type="region of interest" description="Disordered" evidence="2">
    <location>
        <begin position="338"/>
        <end position="359"/>
    </location>
</feature>
<organism evidence="3 4">
    <name type="scientific">Euphydryas editha</name>
    <name type="common">Edith's checkerspot</name>
    <dbReference type="NCBI Taxonomy" id="104508"/>
    <lineage>
        <taxon>Eukaryota</taxon>
        <taxon>Metazoa</taxon>
        <taxon>Ecdysozoa</taxon>
        <taxon>Arthropoda</taxon>
        <taxon>Hexapoda</taxon>
        <taxon>Insecta</taxon>
        <taxon>Pterygota</taxon>
        <taxon>Neoptera</taxon>
        <taxon>Endopterygota</taxon>
        <taxon>Lepidoptera</taxon>
        <taxon>Glossata</taxon>
        <taxon>Ditrysia</taxon>
        <taxon>Papilionoidea</taxon>
        <taxon>Nymphalidae</taxon>
        <taxon>Nymphalinae</taxon>
        <taxon>Euphydryas</taxon>
    </lineage>
</organism>
<evidence type="ECO:0000313" key="4">
    <source>
        <dbReference type="Proteomes" id="UP001153954"/>
    </source>
</evidence>
<evidence type="ECO:0000313" key="3">
    <source>
        <dbReference type="EMBL" id="CAH2107725.1"/>
    </source>
</evidence>
<sequence>MIEFWLKDWFLKNANIPLEIVTNMSKPLQNAICLATNNITYNQYLLMCYRFLINKTKVLIKPYLRIDIAHFIHWISRLRCFANVNAAVKDFYLRAFGLMTTAENLEVLEKLMRAVLKISQNNYNFTDDIRWVLDKIKTFEFDDSINYKNLKTSTPCEEKNFCDDHLSCHEEFIKMDDIEYLLKEPNELDDYIETLVIETCIDNPSNTSINYSNINSYYCPAILPSLKIIFKKFPSWSNVMKSPYGCKNLVPTSARSENYFNFIKNTQLENHQPVRVDKFLVKHLRSIFSKIKEARAALEQLKMEEKQLKVKKDKKQNKTNIDSIFKLQENWRNQVQPISLGSEESDTSLTKQDDNSNHISLDKPVQISEDLNKNLNDDLLEPVQRLDADLNLIFDKDEVPKPVFVSTPIKVESKIIDEELTDLINPKYSLPSSVNDTNFSLEKNSDENFSIKLESKQPSFHLKCSKIAKKRKAKVTYKSSPESKREENCSINCRDDISRTFTWIMNESNCNTEQTYCTNNKCNYLKSVKAPVLNVSAKLVWKNGLHSLEQCICNEVRKKDLYLCDSCKILSAKKQTTVTSYLCLNIEHFYEPTISFTNSGLKQRTGYYLEEIPHRLKVFEMSFLLSGVIEFVPAEDPLSIPHYIAYTRSINNVWTQINDMQQKSQKFAPKLREVKAFLLFYVLI</sequence>
<feature type="coiled-coil region" evidence="1">
    <location>
        <begin position="284"/>
        <end position="318"/>
    </location>
</feature>
<dbReference type="EMBL" id="CAKOGL010000030">
    <property type="protein sequence ID" value="CAH2107725.1"/>
    <property type="molecule type" value="Genomic_DNA"/>
</dbReference>
<keyword evidence="4" id="KW-1185">Reference proteome</keyword>
<accession>A0AAU9VD29</accession>
<keyword evidence="1" id="KW-0175">Coiled coil</keyword>
<comment type="caution">
    <text evidence="3">The sequence shown here is derived from an EMBL/GenBank/DDBJ whole genome shotgun (WGS) entry which is preliminary data.</text>
</comment>
<proteinExistence type="predicted"/>
<gene>
    <name evidence="3" type="ORF">EEDITHA_LOCUS21727</name>
</gene>
<protein>
    <submittedName>
        <fullName evidence="3">Uncharacterized protein</fullName>
    </submittedName>
</protein>
<dbReference type="AlphaFoldDB" id="A0AAU9VD29"/>